<accession>G8XUH2</accession>
<dbReference type="NCBIfam" id="TIGR00628">
    <property type="entry name" value="ung"/>
    <property type="match status" value="1"/>
</dbReference>
<feature type="active site" description="Proton acceptor" evidence="6">
    <location>
        <position position="92"/>
    </location>
</feature>
<evidence type="ECO:0000313" key="8">
    <source>
        <dbReference type="EMBL" id="AEV80802.1"/>
    </source>
</evidence>
<dbReference type="NCBIfam" id="NF003589">
    <property type="entry name" value="PRK05254.1-2"/>
    <property type="match status" value="1"/>
</dbReference>
<organism evidence="8 9">
    <name type="scientific">Aotine betaherpesvirus 1</name>
    <dbReference type="NCBI Taxonomy" id="50290"/>
    <lineage>
        <taxon>Viruses</taxon>
        <taxon>Duplodnaviria</taxon>
        <taxon>Heunggongvirae</taxon>
        <taxon>Peploviricota</taxon>
        <taxon>Herviviricetes</taxon>
        <taxon>Herpesvirales</taxon>
        <taxon>Orthoherpesviridae</taxon>
        <taxon>Betaherpesvirinae</taxon>
        <taxon>Cytomegalovirus</taxon>
        <taxon>Cytomegalovirus aotinebeta1</taxon>
    </lineage>
</organism>
<keyword evidence="8" id="KW-0326">Glycosidase</keyword>
<keyword evidence="3" id="KW-0227">DNA damage</keyword>
<evidence type="ECO:0000256" key="4">
    <source>
        <dbReference type="ARBA" id="ARBA00022801"/>
    </source>
</evidence>
<evidence type="ECO:0000256" key="6">
    <source>
        <dbReference type="PROSITE-ProRule" id="PRU10072"/>
    </source>
</evidence>
<reference evidence="8" key="1">
    <citation type="submission" date="2011-12" db="EMBL/GenBank/DDBJ databases">
        <title>Comparative genomics of primate cytomegaloviruses.</title>
        <authorList>
            <person name="Davison A.J."/>
            <person name="Holton M."/>
            <person name="Dolan A."/>
            <person name="Dargan D.J."/>
            <person name="Gatherer D."/>
            <person name="Hayward G.S."/>
        </authorList>
    </citation>
    <scope>NUCLEOTIDE SEQUENCE [LARGE SCALE GENOMIC DNA]</scope>
    <source>
        <strain evidence="8">S34E</strain>
    </source>
</reference>
<proteinExistence type="inferred from homology"/>
<keyword evidence="4 8" id="KW-0378">Hydrolase</keyword>
<evidence type="ECO:0000256" key="2">
    <source>
        <dbReference type="ARBA" id="ARBA00022562"/>
    </source>
</evidence>
<dbReference type="Pfam" id="PF03167">
    <property type="entry name" value="UDG"/>
    <property type="match status" value="1"/>
</dbReference>
<dbReference type="SMART" id="SM00987">
    <property type="entry name" value="UreE_C"/>
    <property type="match status" value="1"/>
</dbReference>
<dbReference type="EC" id="3.2.2.3" evidence="8"/>
<dbReference type="PROSITE" id="PS00130">
    <property type="entry name" value="U_DNA_GLYCOSYLASE"/>
    <property type="match status" value="1"/>
</dbReference>
<evidence type="ECO:0000313" key="9">
    <source>
        <dbReference type="Proteomes" id="UP000113968"/>
    </source>
</evidence>
<dbReference type="GO" id="GO:0045437">
    <property type="term" value="F:uridine nucleosidase activity"/>
    <property type="evidence" value="ECO:0007669"/>
    <property type="project" value="UniProtKB-EC"/>
</dbReference>
<dbReference type="PANTHER" id="PTHR11264">
    <property type="entry name" value="URACIL-DNA GLYCOSYLASE"/>
    <property type="match status" value="1"/>
</dbReference>
<dbReference type="SMART" id="SM00986">
    <property type="entry name" value="UDG"/>
    <property type="match status" value="1"/>
</dbReference>
<feature type="domain" description="Uracil-DNA glycosylase-like" evidence="7">
    <location>
        <begin position="77"/>
        <end position="237"/>
    </location>
</feature>
<keyword evidence="5" id="KW-0234">DNA repair</keyword>
<dbReference type="InterPro" id="IPR018085">
    <property type="entry name" value="Ura-DNA_Glyclase_AS"/>
</dbReference>
<keyword evidence="2" id="KW-1048">Host nucleus</keyword>
<evidence type="ECO:0000256" key="1">
    <source>
        <dbReference type="ARBA" id="ARBA00008184"/>
    </source>
</evidence>
<dbReference type="Proteomes" id="UP000113968">
    <property type="component" value="Segment"/>
</dbReference>
<sequence>MALKQWMLKNIPDNQPSSLSHEDQSKVMGIHQAWIVFLDLFEHEVALLREVMDTVNAARQHDTIYPPPEHVHRWSYLLDDPHAVRVVILGQDPYPDGSACGLAFGTLPGRAAPPSLLNVYRELSRTNANFRAPSHGCLDAWCRHGVLLLNTVFTVVRGKPGSHRHLGWQQLSERIIRRLSTHREHLVFMLWGVDAQSREYLIDKNKHLILKSCHPSPRNTQKSFVGNDHFKLANEYLHEHGRGTIDWSL</sequence>
<dbReference type="InterPro" id="IPR036895">
    <property type="entry name" value="Uracil-DNA_glycosylase-like_sf"/>
</dbReference>
<dbReference type="SUPFAM" id="SSF52141">
    <property type="entry name" value="Uracil-DNA glycosylase-like"/>
    <property type="match status" value="1"/>
</dbReference>
<dbReference type="NCBIfam" id="NF003592">
    <property type="entry name" value="PRK05254.1-5"/>
    <property type="match status" value="1"/>
</dbReference>
<dbReference type="EMBL" id="FJ483970">
    <property type="protein sequence ID" value="AEV80802.1"/>
    <property type="molecule type" value="Genomic_DNA"/>
</dbReference>
<keyword evidence="9" id="KW-1185">Reference proteome</keyword>
<dbReference type="CDD" id="cd10027">
    <property type="entry name" value="UDG-F1-like"/>
    <property type="match status" value="1"/>
</dbReference>
<gene>
    <name evidence="8" type="primary">UL114</name>
</gene>
<evidence type="ECO:0000256" key="5">
    <source>
        <dbReference type="ARBA" id="ARBA00023204"/>
    </source>
</evidence>
<dbReference type="NCBIfam" id="NF003588">
    <property type="entry name" value="PRK05254.1-1"/>
    <property type="match status" value="1"/>
</dbReference>
<dbReference type="GO" id="GO:0097510">
    <property type="term" value="P:base-excision repair, AP site formation via deaminated base removal"/>
    <property type="evidence" value="ECO:0007669"/>
    <property type="project" value="TreeGrafter"/>
</dbReference>
<dbReference type="GO" id="GO:0004844">
    <property type="term" value="F:uracil DNA N-glycosylase activity"/>
    <property type="evidence" value="ECO:0007669"/>
    <property type="project" value="InterPro"/>
</dbReference>
<dbReference type="RefSeq" id="YP_004940123.1">
    <property type="nucleotide sequence ID" value="NC_016447.1"/>
</dbReference>
<dbReference type="GeneID" id="11464169"/>
<comment type="similarity">
    <text evidence="1">Belongs to the uracil-DNA glycosylase (UDG) superfamily. UNG family.</text>
</comment>
<protein>
    <submittedName>
        <fullName evidence="8">Uracil-DNA glycosylase</fullName>
        <ecNumber evidence="8">3.2.2.3</ecNumber>
    </submittedName>
</protein>
<evidence type="ECO:0000259" key="7">
    <source>
        <dbReference type="SMART" id="SM00986"/>
    </source>
</evidence>
<dbReference type="OrthoDB" id="11388at10239"/>
<evidence type="ECO:0000256" key="3">
    <source>
        <dbReference type="ARBA" id="ARBA00022763"/>
    </source>
</evidence>
<dbReference type="InterPro" id="IPR002043">
    <property type="entry name" value="UDG_fam1"/>
</dbReference>
<dbReference type="HAMAP" id="MF_00148">
    <property type="entry name" value="UDG"/>
    <property type="match status" value="1"/>
</dbReference>
<dbReference type="Gene3D" id="3.40.470.10">
    <property type="entry name" value="Uracil-DNA glycosylase-like domain"/>
    <property type="match status" value="1"/>
</dbReference>
<dbReference type="KEGG" id="vg:11464169"/>
<dbReference type="InterPro" id="IPR005122">
    <property type="entry name" value="Uracil-DNA_glycosylase-like"/>
</dbReference>
<name>G8XUH2_9BETA</name>
<dbReference type="PANTHER" id="PTHR11264:SF0">
    <property type="entry name" value="URACIL-DNA GLYCOSYLASE"/>
    <property type="match status" value="1"/>
</dbReference>